<dbReference type="GO" id="GO:0003917">
    <property type="term" value="F:DNA topoisomerase type I (single strand cut, ATP-independent) activity"/>
    <property type="evidence" value="ECO:0007669"/>
    <property type="project" value="InterPro"/>
</dbReference>
<dbReference type="Pfam" id="PF01396">
    <property type="entry name" value="Zn_ribbon_Top1"/>
    <property type="match status" value="3"/>
</dbReference>
<evidence type="ECO:0000313" key="3">
    <source>
        <dbReference type="EMBL" id="WGM05609.1"/>
    </source>
</evidence>
<feature type="domain" description="DNA topoisomerase type IA zn finger" evidence="1">
    <location>
        <begin position="111"/>
        <end position="147"/>
    </location>
</feature>
<sequence length="182" mass="20928">MRMQKPIIIRKMANEDKEYCPKCHSELIIRNGGYGPFVACSNYPKCDYIRPLKQAADSQIIKELLDYFCPKCGHNLVLKRGRFGMFVGCSHYPQCEHTELIDKPDETLIGCPQCQDGELLQRTSRFGKVFYGCNCYPKCQFVVNAKPISGKCSFCQYPLLIEKKVSQDMKIFCANKLCNRQQ</sequence>
<keyword evidence="4" id="KW-1185">Reference proteome</keyword>
<protein>
    <submittedName>
        <fullName evidence="2">DNA-binding protein</fullName>
    </submittedName>
    <submittedName>
        <fullName evidence="3">Topoisomerase DNA-binding C4 zinc finger domain-containing protein</fullName>
    </submittedName>
</protein>
<dbReference type="GO" id="GO:0006265">
    <property type="term" value="P:DNA topological change"/>
    <property type="evidence" value="ECO:0007669"/>
    <property type="project" value="InterPro"/>
</dbReference>
<dbReference type="PANTHER" id="PTHR42785:SF1">
    <property type="entry name" value="DNA TOPOISOMERASE"/>
    <property type="match status" value="1"/>
</dbReference>
<evidence type="ECO:0000313" key="4">
    <source>
        <dbReference type="Proteomes" id="UP001177592"/>
    </source>
</evidence>
<dbReference type="GO" id="GO:0005694">
    <property type="term" value="C:chromosome"/>
    <property type="evidence" value="ECO:0007669"/>
    <property type="project" value="InterPro"/>
</dbReference>
<dbReference type="SUPFAM" id="SSF57783">
    <property type="entry name" value="Zinc beta-ribbon"/>
    <property type="match status" value="2"/>
</dbReference>
<dbReference type="InterPro" id="IPR000380">
    <property type="entry name" value="Topo_IA"/>
</dbReference>
<reference evidence="3" key="2">
    <citation type="submission" date="2023-04" db="EMBL/GenBank/DDBJ databases">
        <title>Genome dynamics across the evolutionary transition to endosymbiosis.</title>
        <authorList>
            <person name="Siozios S."/>
            <person name="Nadal-Jimenez P."/>
            <person name="Azagi T."/>
            <person name="Sprong H."/>
            <person name="Frost C.L."/>
            <person name="Parratt S.R."/>
            <person name="Taylor G."/>
            <person name="Brettell L."/>
            <person name="Lew K.C."/>
            <person name="Croft L."/>
            <person name="King K.C."/>
            <person name="Brockhurst M.A."/>
            <person name="Hypsa V."/>
            <person name="Novakova E."/>
            <person name="Darby A.C."/>
            <person name="Hurst G.D.D."/>
        </authorList>
    </citation>
    <scope>NUCLEOTIDE SEQUENCE</scope>
    <source>
        <strain evidence="3">ANv_CAN</strain>
    </source>
</reference>
<dbReference type="PANTHER" id="PTHR42785">
    <property type="entry name" value="DNA TOPOISOMERASE, TYPE IA, CORE"/>
    <property type="match status" value="1"/>
</dbReference>
<organism evidence="2">
    <name type="scientific">Arsenophonus nasoniae</name>
    <name type="common">son-killer infecting Nasonia vitripennis</name>
    <dbReference type="NCBI Taxonomy" id="638"/>
    <lineage>
        <taxon>Bacteria</taxon>
        <taxon>Pseudomonadati</taxon>
        <taxon>Pseudomonadota</taxon>
        <taxon>Gammaproteobacteria</taxon>
        <taxon>Enterobacterales</taxon>
        <taxon>Morganellaceae</taxon>
        <taxon>Arsenophonus</taxon>
    </lineage>
</organism>
<feature type="domain" description="DNA topoisomerase type IA zn finger" evidence="1">
    <location>
        <begin position="18"/>
        <end position="54"/>
    </location>
</feature>
<feature type="domain" description="DNA topoisomerase type IA zn finger" evidence="1">
    <location>
        <begin position="69"/>
        <end position="103"/>
    </location>
</feature>
<evidence type="ECO:0000313" key="2">
    <source>
        <dbReference type="EMBL" id="CBA71370.1"/>
    </source>
</evidence>
<dbReference type="RefSeq" id="WP_051297049.1">
    <property type="nucleotide sequence ID" value="NZ_CP038613.1"/>
</dbReference>
<keyword evidence="2" id="KW-0238">DNA-binding</keyword>
<gene>
    <name evidence="2" type="primary">yrdD</name>
    <name evidence="2" type="ORF">ARN_00300</name>
    <name evidence="3" type="ORF">QE258_19435</name>
</gene>
<reference evidence="2" key="1">
    <citation type="journal article" date="2010" name="Insect Mol. Biol.">
        <title>The draft genome sequence of Arsenophonus nasoniae, son-killer bacterium of Nasonia vitripennis, reveals genes associated with virulence and symbiosis.</title>
        <authorList>
            <person name="Wilkes T."/>
            <person name="Darby A.C."/>
            <person name="Choi J."/>
            <person name="Colborne J.K."/>
            <person name="Werren J.H."/>
            <person name="Hurst G.D.D."/>
        </authorList>
    </citation>
    <scope>NUCLEOTIDE SEQUENCE</scope>
</reference>
<dbReference type="Gene3D" id="3.30.65.10">
    <property type="entry name" value="Bacterial Topoisomerase I, domain 1"/>
    <property type="match status" value="3"/>
</dbReference>
<proteinExistence type="predicted"/>
<dbReference type="EMBL" id="FN545148">
    <property type="protein sequence ID" value="CBA71370.1"/>
    <property type="molecule type" value="Genomic_DNA"/>
</dbReference>
<evidence type="ECO:0000259" key="1">
    <source>
        <dbReference type="Pfam" id="PF01396"/>
    </source>
</evidence>
<name>D2TVJ1_9GAMM</name>
<dbReference type="AlphaFoldDB" id="D2TVJ1"/>
<dbReference type="InterPro" id="IPR013498">
    <property type="entry name" value="Topo_IA_Znf"/>
</dbReference>
<dbReference type="GeneID" id="96878942"/>
<dbReference type="Proteomes" id="UP001177592">
    <property type="component" value="Chromosome"/>
</dbReference>
<accession>D2TVJ1</accession>
<dbReference type="GO" id="GO:0003677">
    <property type="term" value="F:DNA binding"/>
    <property type="evidence" value="ECO:0007669"/>
    <property type="project" value="UniProtKB-KW"/>
</dbReference>
<dbReference type="EMBL" id="CP123523">
    <property type="protein sequence ID" value="WGM05609.1"/>
    <property type="molecule type" value="Genomic_DNA"/>
</dbReference>